<dbReference type="Proteomes" id="UP000261032">
    <property type="component" value="Unassembled WGS sequence"/>
</dbReference>
<keyword evidence="1" id="KW-1133">Transmembrane helix</keyword>
<accession>A0A3E3EHD8</accession>
<organism evidence="2 3">
    <name type="scientific">Thomasclavelia ramosa</name>
    <dbReference type="NCBI Taxonomy" id="1547"/>
    <lineage>
        <taxon>Bacteria</taxon>
        <taxon>Bacillati</taxon>
        <taxon>Bacillota</taxon>
        <taxon>Erysipelotrichia</taxon>
        <taxon>Erysipelotrichales</taxon>
        <taxon>Coprobacillaceae</taxon>
        <taxon>Thomasclavelia</taxon>
    </lineage>
</organism>
<keyword evidence="1" id="KW-0472">Membrane</keyword>
<evidence type="ECO:0000313" key="2">
    <source>
        <dbReference type="EMBL" id="RGD87032.1"/>
    </source>
</evidence>
<comment type="caution">
    <text evidence="2">The sequence shown here is derived from an EMBL/GenBank/DDBJ whole genome shotgun (WGS) entry which is preliminary data.</text>
</comment>
<sequence length="83" mass="10005">MNEMYVISVLMLYTLIILINTLLNTYRLLTTTEMDEEKEFIYPKSSIYHRVHTYVAPMILRINMKKDYVLNKKRRPPIILMAH</sequence>
<name>A0A3E3EHD8_9FIRM</name>
<dbReference type="EMBL" id="QUSL01000002">
    <property type="protein sequence ID" value="RGD87032.1"/>
    <property type="molecule type" value="Genomic_DNA"/>
</dbReference>
<feature type="transmembrane region" description="Helical" evidence="1">
    <location>
        <begin position="6"/>
        <end position="29"/>
    </location>
</feature>
<dbReference type="RefSeq" id="WP_117580377.1">
    <property type="nucleotide sequence ID" value="NZ_QUSL01000002.1"/>
</dbReference>
<evidence type="ECO:0000313" key="3">
    <source>
        <dbReference type="Proteomes" id="UP000261032"/>
    </source>
</evidence>
<evidence type="ECO:0000256" key="1">
    <source>
        <dbReference type="SAM" id="Phobius"/>
    </source>
</evidence>
<dbReference type="AlphaFoldDB" id="A0A3E3EHD8"/>
<reference evidence="2 3" key="1">
    <citation type="submission" date="2018-08" db="EMBL/GenBank/DDBJ databases">
        <title>A genome reference for cultivated species of the human gut microbiota.</title>
        <authorList>
            <person name="Zou Y."/>
            <person name="Xue W."/>
            <person name="Luo G."/>
        </authorList>
    </citation>
    <scope>NUCLEOTIDE SEQUENCE [LARGE SCALE GENOMIC DNA]</scope>
    <source>
        <strain evidence="2 3">OM06-4</strain>
    </source>
</reference>
<gene>
    <name evidence="2" type="ORF">DXB93_02380</name>
</gene>
<keyword evidence="1" id="KW-0812">Transmembrane</keyword>
<proteinExistence type="predicted"/>
<protein>
    <submittedName>
        <fullName evidence="2">Uncharacterized protein</fullName>
    </submittedName>
</protein>